<evidence type="ECO:0000313" key="4">
    <source>
        <dbReference type="EMBL" id="GGH00072.1"/>
    </source>
</evidence>
<evidence type="ECO:0000256" key="2">
    <source>
        <dbReference type="ARBA" id="ARBA00022840"/>
    </source>
</evidence>
<dbReference type="PANTHER" id="PTHR39206:SF1">
    <property type="entry name" value="SLL8004 PROTEIN"/>
    <property type="match status" value="1"/>
</dbReference>
<dbReference type="Proteomes" id="UP000660862">
    <property type="component" value="Unassembled WGS sequence"/>
</dbReference>
<dbReference type="AlphaFoldDB" id="A0A917I1F1"/>
<dbReference type="Gene3D" id="3.40.50.300">
    <property type="entry name" value="P-loop containing nucleotide triphosphate hydrolases"/>
    <property type="match status" value="1"/>
</dbReference>
<name>A0A917I1F1_9SPHI</name>
<accession>A0A917I1F1</accession>
<dbReference type="InterPro" id="IPR010488">
    <property type="entry name" value="Zeta_toxin_domain"/>
</dbReference>
<dbReference type="PANTHER" id="PTHR39206">
    <property type="entry name" value="SLL8004 PROTEIN"/>
    <property type="match status" value="1"/>
</dbReference>
<gene>
    <name evidence="4" type="ORF">GCM10007415_39960</name>
</gene>
<reference evidence="4" key="2">
    <citation type="submission" date="2020-09" db="EMBL/GenBank/DDBJ databases">
        <authorList>
            <person name="Sun Q."/>
            <person name="Zhou Y."/>
        </authorList>
    </citation>
    <scope>NUCLEOTIDE SEQUENCE</scope>
    <source>
        <strain evidence="4">CGMCC 1.12195</strain>
    </source>
</reference>
<dbReference type="EMBL" id="BMER01000005">
    <property type="protein sequence ID" value="GGH00072.1"/>
    <property type="molecule type" value="Genomic_DNA"/>
</dbReference>
<dbReference type="GO" id="GO:0005524">
    <property type="term" value="F:ATP binding"/>
    <property type="evidence" value="ECO:0007669"/>
    <property type="project" value="UniProtKB-KW"/>
</dbReference>
<dbReference type="GO" id="GO:0016301">
    <property type="term" value="F:kinase activity"/>
    <property type="evidence" value="ECO:0007669"/>
    <property type="project" value="InterPro"/>
</dbReference>
<evidence type="ECO:0000256" key="1">
    <source>
        <dbReference type="ARBA" id="ARBA00022741"/>
    </source>
</evidence>
<evidence type="ECO:0000259" key="3">
    <source>
        <dbReference type="Pfam" id="PF06414"/>
    </source>
</evidence>
<organism evidence="4 5">
    <name type="scientific">Parapedobacter pyrenivorans</name>
    <dbReference type="NCBI Taxonomy" id="1305674"/>
    <lineage>
        <taxon>Bacteria</taxon>
        <taxon>Pseudomonadati</taxon>
        <taxon>Bacteroidota</taxon>
        <taxon>Sphingobacteriia</taxon>
        <taxon>Sphingobacteriales</taxon>
        <taxon>Sphingobacteriaceae</taxon>
        <taxon>Parapedobacter</taxon>
    </lineage>
</organism>
<dbReference type="Pfam" id="PF06414">
    <property type="entry name" value="Zeta_toxin"/>
    <property type="match status" value="1"/>
</dbReference>
<sequence length="159" mass="18065">MPKLFILTGSNGAGKSTVGPIYFPQEAGMFFDGDKLYLKKRSALWKTGLRVQKELAKQASEFVEQTFNDLVSNATSQGDHFAYEGHFSNDESWEVPLKFKTLGYEIHMVFFGVESPELSADRVLIRAKEGGHFVDSLTLRTNYYGNLRQLNRRFSCLTH</sequence>
<evidence type="ECO:0000313" key="5">
    <source>
        <dbReference type="Proteomes" id="UP000660862"/>
    </source>
</evidence>
<keyword evidence="2" id="KW-0067">ATP-binding</keyword>
<comment type="caution">
    <text evidence="4">The sequence shown here is derived from an EMBL/GenBank/DDBJ whole genome shotgun (WGS) entry which is preliminary data.</text>
</comment>
<keyword evidence="1" id="KW-0547">Nucleotide-binding</keyword>
<protein>
    <recommendedName>
        <fullName evidence="3">Zeta toxin domain-containing protein</fullName>
    </recommendedName>
</protein>
<dbReference type="RefSeq" id="WP_188507869.1">
    <property type="nucleotide sequence ID" value="NZ_BMER01000005.1"/>
</dbReference>
<dbReference type="InterPro" id="IPR027417">
    <property type="entry name" value="P-loop_NTPase"/>
</dbReference>
<proteinExistence type="predicted"/>
<keyword evidence="5" id="KW-1185">Reference proteome</keyword>
<dbReference type="SUPFAM" id="SSF52540">
    <property type="entry name" value="P-loop containing nucleoside triphosphate hydrolases"/>
    <property type="match status" value="1"/>
</dbReference>
<feature type="domain" description="Zeta toxin" evidence="3">
    <location>
        <begin position="2"/>
        <end position="134"/>
    </location>
</feature>
<reference evidence="4" key="1">
    <citation type="journal article" date="2014" name="Int. J. Syst. Evol. Microbiol.">
        <title>Complete genome sequence of Corynebacterium casei LMG S-19264T (=DSM 44701T), isolated from a smear-ripened cheese.</title>
        <authorList>
            <consortium name="US DOE Joint Genome Institute (JGI-PGF)"/>
            <person name="Walter F."/>
            <person name="Albersmeier A."/>
            <person name="Kalinowski J."/>
            <person name="Ruckert C."/>
        </authorList>
    </citation>
    <scope>NUCLEOTIDE SEQUENCE</scope>
    <source>
        <strain evidence="4">CGMCC 1.12195</strain>
    </source>
</reference>